<dbReference type="OrthoDB" id="9774495at2"/>
<evidence type="ECO:0000313" key="7">
    <source>
        <dbReference type="EMBL" id="SCW83677.1"/>
    </source>
</evidence>
<comment type="function">
    <text evidence="5">Catalyzes the cleavage of L-allo-threonine and L-threonine to glycine and acetaldehyde.</text>
</comment>
<dbReference type="GO" id="GO:0006567">
    <property type="term" value="P:L-threonine catabolic process"/>
    <property type="evidence" value="ECO:0007669"/>
    <property type="project" value="UniProtKB-UniRule"/>
</dbReference>
<accession>A0A1G4TR04</accession>
<keyword evidence="8" id="KW-1185">Reference proteome</keyword>
<sequence>MASFASDNTAPVHPKVMQALIDANSDNMSAYGNDPVTEKLQETVRMTFGAPQARLFPVFNGSACNGLALARMIRPYESILAHRQSHINNDECGLPEFFTGGRIIGLEGDHARLTVASIGDLIERTLEHAPHTSRPKVISLTQSTELGTVYSLDDLKALSGFAKSHGLYIHMDGARLANAVASLGCTPAEVVAGVDILSFGGTKNGAMLAEAAIIFNPELVTDFAYIHKRAGQLPSKARYVSAQLQALLENDLWLDLGRHANAMAKVLCDGLIDRPGVGLLHPVEANELFVTLPKVTADRLFARGHRFYNWPNEGPDAYRLVTSFATTEDDVKAFLEDC</sequence>
<reference evidence="8" key="1">
    <citation type="submission" date="2016-10" db="EMBL/GenBank/DDBJ databases">
        <authorList>
            <person name="Varghese N."/>
            <person name="Submissions S."/>
        </authorList>
    </citation>
    <scope>NUCLEOTIDE SEQUENCE [LARGE SCALE GENOMIC DNA]</scope>
    <source>
        <strain evidence="8">CGMCC 1.3431</strain>
    </source>
</reference>
<protein>
    <recommendedName>
        <fullName evidence="5">L-threonine aldolase</fullName>
        <ecNumber evidence="5">4.1.2.48</ecNumber>
    </recommendedName>
</protein>
<evidence type="ECO:0000313" key="8">
    <source>
        <dbReference type="Proteomes" id="UP000199150"/>
    </source>
</evidence>
<dbReference type="InterPro" id="IPR015422">
    <property type="entry name" value="PyrdxlP-dep_Trfase_small"/>
</dbReference>
<comment type="catalytic activity">
    <reaction evidence="5">
        <text>L-threonine = acetaldehyde + glycine</text>
        <dbReference type="Rhea" id="RHEA:19625"/>
        <dbReference type="ChEBI" id="CHEBI:15343"/>
        <dbReference type="ChEBI" id="CHEBI:57305"/>
        <dbReference type="ChEBI" id="CHEBI:57926"/>
        <dbReference type="EC" id="4.1.2.48"/>
    </reaction>
</comment>
<comment type="cofactor">
    <cofactor evidence="1 5">
        <name>pyridoxal 5'-phosphate</name>
        <dbReference type="ChEBI" id="CHEBI:597326"/>
    </cofactor>
</comment>
<keyword evidence="5" id="KW-0456">Lyase</keyword>
<dbReference type="STRING" id="260084.SAMN02927928_0090"/>
<feature type="domain" description="Aromatic amino acid beta-eliminating lyase/threonine aldolase" evidence="6">
    <location>
        <begin position="4"/>
        <end position="291"/>
    </location>
</feature>
<dbReference type="InterPro" id="IPR001597">
    <property type="entry name" value="ArAA_b-elim_lyase/Thr_aldolase"/>
</dbReference>
<dbReference type="InterPro" id="IPR015424">
    <property type="entry name" value="PyrdxlP-dep_Trfase"/>
</dbReference>
<evidence type="ECO:0000256" key="5">
    <source>
        <dbReference type="PIRNR" id="PIRNR038940"/>
    </source>
</evidence>
<gene>
    <name evidence="7" type="ORF">SAMN02927928_0090</name>
</gene>
<dbReference type="Pfam" id="PF01212">
    <property type="entry name" value="Beta_elim_lyase"/>
    <property type="match status" value="1"/>
</dbReference>
<dbReference type="RefSeq" id="WP_090650821.1">
    <property type="nucleotide sequence ID" value="NZ_CBCRYE010000009.1"/>
</dbReference>
<comment type="similarity">
    <text evidence="2 5">Belongs to the threonine aldolase family.</text>
</comment>
<dbReference type="SUPFAM" id="SSF53383">
    <property type="entry name" value="PLP-dependent transferases"/>
    <property type="match status" value="1"/>
</dbReference>
<dbReference type="InterPro" id="IPR015421">
    <property type="entry name" value="PyrdxlP-dep_Trfase_major"/>
</dbReference>
<evidence type="ECO:0000256" key="1">
    <source>
        <dbReference type="ARBA" id="ARBA00001933"/>
    </source>
</evidence>
<comment type="subunit">
    <text evidence="3">Homotetramer.</text>
</comment>
<evidence type="ECO:0000256" key="2">
    <source>
        <dbReference type="ARBA" id="ARBA00006966"/>
    </source>
</evidence>
<dbReference type="GO" id="GO:0008732">
    <property type="term" value="F:L-allo-threonine aldolase activity"/>
    <property type="evidence" value="ECO:0007669"/>
    <property type="project" value="RHEA"/>
</dbReference>
<keyword evidence="4 5" id="KW-0663">Pyridoxal phosphate</keyword>
<comment type="catalytic activity">
    <reaction evidence="5">
        <text>L-allo-threonine = acetaldehyde + glycine</text>
        <dbReference type="Rhea" id="RHEA:26209"/>
        <dbReference type="ChEBI" id="CHEBI:15343"/>
        <dbReference type="ChEBI" id="CHEBI:57305"/>
        <dbReference type="ChEBI" id="CHEBI:58585"/>
        <dbReference type="EC" id="4.1.2.48"/>
    </reaction>
</comment>
<dbReference type="Proteomes" id="UP000199150">
    <property type="component" value="Unassembled WGS sequence"/>
</dbReference>
<dbReference type="InterPro" id="IPR026273">
    <property type="entry name" value="Low_specificity_L-TA_bact"/>
</dbReference>
<proteinExistence type="inferred from homology"/>
<dbReference type="EC" id="4.1.2.48" evidence="5"/>
<dbReference type="AlphaFoldDB" id="A0A1G4TR04"/>
<dbReference type="PIRSF" id="PIRSF038940">
    <property type="entry name" value="Low_specificity_LTA"/>
    <property type="match status" value="1"/>
</dbReference>
<dbReference type="Gene3D" id="3.40.640.10">
    <property type="entry name" value="Type I PLP-dependent aspartate aminotransferase-like (Major domain)"/>
    <property type="match status" value="1"/>
</dbReference>
<evidence type="ECO:0000259" key="6">
    <source>
        <dbReference type="Pfam" id="PF01212"/>
    </source>
</evidence>
<dbReference type="Gene3D" id="3.90.1150.10">
    <property type="entry name" value="Aspartate Aminotransferase, domain 1"/>
    <property type="match status" value="1"/>
</dbReference>
<dbReference type="PANTHER" id="PTHR48097">
    <property type="entry name" value="L-THREONINE ALDOLASE-RELATED"/>
    <property type="match status" value="1"/>
</dbReference>
<organism evidence="7 8">
    <name type="scientific">Asticcacaulis taihuensis</name>
    <dbReference type="NCBI Taxonomy" id="260084"/>
    <lineage>
        <taxon>Bacteria</taxon>
        <taxon>Pseudomonadati</taxon>
        <taxon>Pseudomonadota</taxon>
        <taxon>Alphaproteobacteria</taxon>
        <taxon>Caulobacterales</taxon>
        <taxon>Caulobacteraceae</taxon>
        <taxon>Asticcacaulis</taxon>
    </lineage>
</organism>
<name>A0A1G4TR04_9CAUL</name>
<dbReference type="EMBL" id="FMTS01000011">
    <property type="protein sequence ID" value="SCW83677.1"/>
    <property type="molecule type" value="Genomic_DNA"/>
</dbReference>
<evidence type="ECO:0000256" key="4">
    <source>
        <dbReference type="ARBA" id="ARBA00022898"/>
    </source>
</evidence>
<dbReference type="PANTHER" id="PTHR48097:SF5">
    <property type="entry name" value="LOW SPECIFICITY L-THREONINE ALDOLASE"/>
    <property type="match status" value="1"/>
</dbReference>
<evidence type="ECO:0000256" key="3">
    <source>
        <dbReference type="ARBA" id="ARBA00011881"/>
    </source>
</evidence>